<dbReference type="RefSeq" id="WP_131801601.1">
    <property type="nucleotide sequence ID" value="NZ_FOIZ01000001.1"/>
</dbReference>
<reference evidence="1 2" key="1">
    <citation type="submission" date="2016-10" db="EMBL/GenBank/DDBJ databases">
        <authorList>
            <person name="de Groot N.N."/>
        </authorList>
    </citation>
    <scope>NUCLEOTIDE SEQUENCE [LARGE SCALE GENOMIC DNA]</scope>
    <source>
        <strain evidence="1 2">DSM 17925</strain>
    </source>
</reference>
<proteinExistence type="predicted"/>
<protein>
    <recommendedName>
        <fullName evidence="3">Cellulose synthase regulatory subunit</fullName>
    </recommendedName>
</protein>
<evidence type="ECO:0008006" key="3">
    <source>
        <dbReference type="Google" id="ProtNLM"/>
    </source>
</evidence>
<gene>
    <name evidence="1" type="ORF">SAMN04488515_2280</name>
</gene>
<evidence type="ECO:0000313" key="2">
    <source>
        <dbReference type="Proteomes" id="UP000199167"/>
    </source>
</evidence>
<dbReference type="EMBL" id="FOIZ01000001">
    <property type="protein sequence ID" value="SEW32056.1"/>
    <property type="molecule type" value="Genomic_DNA"/>
</dbReference>
<keyword evidence="2" id="KW-1185">Reference proteome</keyword>
<dbReference type="STRING" id="364200.SAMN04488515_2280"/>
<name>A0A1I0QXH0_9RHOB</name>
<evidence type="ECO:0000313" key="1">
    <source>
        <dbReference type="EMBL" id="SEW32056.1"/>
    </source>
</evidence>
<dbReference type="Proteomes" id="UP000199167">
    <property type="component" value="Unassembled WGS sequence"/>
</dbReference>
<sequence>MRMVILALLVFVLAGISLGLSRLGITELVPQMLAGNGPQLTFEVEPDTKETSLEVDVLRARPDGVMMLTRSNVAQTAHFQLPQDAGLVSGVLELNLAAQISDDQNSLLRVLVGNQTRGEVLLRPGQRDIKAEIGLTSDDLAGDALAVRYALVNPADDGACTVDGGWSNVIEVEQDSRLVLQVDEKKLTPRDQVAAWGNVVLIGWPGWLSEAQRQDRWFSAMQLAQRGFQVRFVDAPDSETLSGNPLAELIASDVQPFITDEIVPEWPEYVAQVGGNAGKRAFQRAATWRHWYRIGPKDHQSNPTAFAYEMMLGPLPNGAEWTIVVTHNGSIIDAETVPGRATVLTRTLSLREADITHSNVIEITATSGYEPTGLCNNGPQLYAELRPDTRLIGGGTLFDNGIEALKNRMNQRQPVTLAVPEDMSLVEAQRMLDLIQELVDKDSTLQVVQADATLSVVRRTDYADDLPTLPETAYVVWFDDDSQITATPAAAFKGADPVIALGALAVIADPLDLNRNSLLQTP</sequence>
<organism evidence="1 2">
    <name type="scientific">Cognatiyoonia koreensis</name>
    <dbReference type="NCBI Taxonomy" id="364200"/>
    <lineage>
        <taxon>Bacteria</taxon>
        <taxon>Pseudomonadati</taxon>
        <taxon>Pseudomonadota</taxon>
        <taxon>Alphaproteobacteria</taxon>
        <taxon>Rhodobacterales</taxon>
        <taxon>Paracoccaceae</taxon>
        <taxon>Cognatiyoonia</taxon>
    </lineage>
</organism>
<accession>A0A1I0QXH0</accession>
<dbReference type="OrthoDB" id="7838463at2"/>
<dbReference type="AlphaFoldDB" id="A0A1I0QXH0"/>